<organism evidence="11 12">
    <name type="scientific">Anaerobranca gottschalkii DSM 13577</name>
    <dbReference type="NCBI Taxonomy" id="1120990"/>
    <lineage>
        <taxon>Bacteria</taxon>
        <taxon>Bacillati</taxon>
        <taxon>Bacillota</taxon>
        <taxon>Clostridia</taxon>
        <taxon>Eubacteriales</taxon>
        <taxon>Proteinivoracaceae</taxon>
        <taxon>Anaerobranca</taxon>
    </lineage>
</organism>
<dbReference type="Proteomes" id="UP000243819">
    <property type="component" value="Unassembled WGS sequence"/>
</dbReference>
<comment type="caution">
    <text evidence="10">Lacks conserved residue(s) required for the propagation of feature annotation.</text>
</comment>
<evidence type="ECO:0000256" key="7">
    <source>
        <dbReference type="ARBA" id="ARBA00022989"/>
    </source>
</evidence>
<evidence type="ECO:0000256" key="4">
    <source>
        <dbReference type="ARBA" id="ARBA00022475"/>
    </source>
</evidence>
<keyword evidence="3 10" id="KW-0813">Transport</keyword>
<evidence type="ECO:0000313" key="12">
    <source>
        <dbReference type="Proteomes" id="UP000243819"/>
    </source>
</evidence>
<dbReference type="GO" id="GO:0009306">
    <property type="term" value="P:protein secretion"/>
    <property type="evidence" value="ECO:0007669"/>
    <property type="project" value="UniProtKB-UniRule"/>
</dbReference>
<reference evidence="12" key="1">
    <citation type="submission" date="2016-10" db="EMBL/GenBank/DDBJ databases">
        <authorList>
            <person name="Varghese N."/>
            <person name="Submissions S."/>
        </authorList>
    </citation>
    <scope>NUCLEOTIDE SEQUENCE [LARGE SCALE GENOMIC DNA]</scope>
    <source>
        <strain evidence="12">DSM 13577</strain>
    </source>
</reference>
<dbReference type="STRING" id="1120990.SAMN03080614_10228"/>
<evidence type="ECO:0000256" key="2">
    <source>
        <dbReference type="ARBA" id="ARBA00008445"/>
    </source>
</evidence>
<dbReference type="NCBIfam" id="TIGR00810">
    <property type="entry name" value="secG"/>
    <property type="match status" value="1"/>
</dbReference>
<evidence type="ECO:0000256" key="3">
    <source>
        <dbReference type="ARBA" id="ARBA00022448"/>
    </source>
</evidence>
<keyword evidence="12" id="KW-1185">Reference proteome</keyword>
<evidence type="ECO:0000256" key="8">
    <source>
        <dbReference type="ARBA" id="ARBA00023010"/>
    </source>
</evidence>
<dbReference type="EMBL" id="FOIF01000022">
    <property type="protein sequence ID" value="SES93927.1"/>
    <property type="molecule type" value="Genomic_DNA"/>
</dbReference>
<evidence type="ECO:0000256" key="1">
    <source>
        <dbReference type="ARBA" id="ARBA00004651"/>
    </source>
</evidence>
<evidence type="ECO:0000256" key="5">
    <source>
        <dbReference type="ARBA" id="ARBA00022692"/>
    </source>
</evidence>
<name>A0A1I0AI14_9FIRM</name>
<feature type="transmembrane region" description="Helical" evidence="10">
    <location>
        <begin position="53"/>
        <end position="73"/>
    </location>
</feature>
<dbReference type="AlphaFoldDB" id="A0A1I0AI14"/>
<comment type="similarity">
    <text evidence="2 10">Belongs to the SecG family.</text>
</comment>
<evidence type="ECO:0000313" key="11">
    <source>
        <dbReference type="EMBL" id="SES93927.1"/>
    </source>
</evidence>
<evidence type="ECO:0000256" key="6">
    <source>
        <dbReference type="ARBA" id="ARBA00022927"/>
    </source>
</evidence>
<dbReference type="GO" id="GO:0005886">
    <property type="term" value="C:plasma membrane"/>
    <property type="evidence" value="ECO:0007669"/>
    <property type="project" value="UniProtKB-SubCell"/>
</dbReference>
<dbReference type="PANTHER" id="PTHR34182:SF1">
    <property type="entry name" value="PROTEIN-EXPORT MEMBRANE PROTEIN SECG"/>
    <property type="match status" value="1"/>
</dbReference>
<keyword evidence="9 10" id="KW-0472">Membrane</keyword>
<dbReference type="GO" id="GO:0065002">
    <property type="term" value="P:intracellular protein transmembrane transport"/>
    <property type="evidence" value="ECO:0007669"/>
    <property type="project" value="TreeGrafter"/>
</dbReference>
<keyword evidence="6 10" id="KW-0653">Protein transport</keyword>
<protein>
    <recommendedName>
        <fullName evidence="10">Protein-export membrane protein SecG</fullName>
    </recommendedName>
</protein>
<dbReference type="OrthoDB" id="1708246at2"/>
<dbReference type="PANTHER" id="PTHR34182">
    <property type="entry name" value="PROTEIN-EXPORT MEMBRANE PROTEIN SECG"/>
    <property type="match status" value="1"/>
</dbReference>
<keyword evidence="5 10" id="KW-0812">Transmembrane</keyword>
<proteinExistence type="inferred from homology"/>
<evidence type="ECO:0000256" key="10">
    <source>
        <dbReference type="RuleBase" id="RU365087"/>
    </source>
</evidence>
<accession>A0A1I0AI14</accession>
<sequence length="74" mass="7697">MELVLKILHALLAIALVAGVLMQSGKSAGLSGAIGGQHSFGKTKTLNEKLSKITSYVAILFVVSSIVLSFVLGR</sequence>
<keyword evidence="7 10" id="KW-1133">Transmembrane helix</keyword>
<keyword evidence="4 10" id="KW-1003">Cell membrane</keyword>
<gene>
    <name evidence="11" type="ORF">SAMN03080614_10228</name>
</gene>
<evidence type="ECO:0000256" key="9">
    <source>
        <dbReference type="ARBA" id="ARBA00023136"/>
    </source>
</evidence>
<comment type="function">
    <text evidence="10">Involved in protein export. Participates in an early event of protein translocation.</text>
</comment>
<comment type="subcellular location">
    <subcellularLocation>
        <location evidence="1 10">Cell membrane</location>
        <topology evidence="1 10">Multi-pass membrane protein</topology>
    </subcellularLocation>
</comment>
<dbReference type="GO" id="GO:0043952">
    <property type="term" value="P:protein transport by the Sec complex"/>
    <property type="evidence" value="ECO:0007669"/>
    <property type="project" value="TreeGrafter"/>
</dbReference>
<keyword evidence="8 10" id="KW-0811">Translocation</keyword>
<dbReference type="Pfam" id="PF03840">
    <property type="entry name" value="SecG"/>
    <property type="match status" value="1"/>
</dbReference>
<dbReference type="GO" id="GO:0015450">
    <property type="term" value="F:protein-transporting ATPase activity"/>
    <property type="evidence" value="ECO:0007669"/>
    <property type="project" value="UniProtKB-UniRule"/>
</dbReference>
<dbReference type="PRINTS" id="PR01651">
    <property type="entry name" value="SECGEXPORT"/>
</dbReference>
<dbReference type="InterPro" id="IPR004692">
    <property type="entry name" value="SecG"/>
</dbReference>